<gene>
    <name evidence="1" type="ORF">NCTC8297_00356</name>
</gene>
<sequence>MQWNKEAIIKSRVSGCGRCREKPDPADDVGL</sequence>
<name>A0A379T4C6_SALER</name>
<reference evidence="1 2" key="1">
    <citation type="submission" date="2018-06" db="EMBL/GenBank/DDBJ databases">
        <authorList>
            <consortium name="Pathogen Informatics"/>
            <person name="Doyle S."/>
        </authorList>
    </citation>
    <scope>NUCLEOTIDE SEQUENCE [LARGE SCALE GENOMIC DNA]</scope>
    <source>
        <strain evidence="1 2">NCTC8297</strain>
    </source>
</reference>
<evidence type="ECO:0000313" key="1">
    <source>
        <dbReference type="EMBL" id="SUG45191.1"/>
    </source>
</evidence>
<dbReference type="EMBL" id="UGXG01000002">
    <property type="protein sequence ID" value="SUG45191.1"/>
    <property type="molecule type" value="Genomic_DNA"/>
</dbReference>
<dbReference type="AlphaFoldDB" id="A0A379T4C6"/>
<protein>
    <submittedName>
        <fullName evidence="1">Uncharacterized protein</fullName>
    </submittedName>
</protein>
<proteinExistence type="predicted"/>
<evidence type="ECO:0000313" key="2">
    <source>
        <dbReference type="Proteomes" id="UP000254741"/>
    </source>
</evidence>
<organism evidence="1 2">
    <name type="scientific">Salmonella enterica subsp. arizonae</name>
    <dbReference type="NCBI Taxonomy" id="59203"/>
    <lineage>
        <taxon>Bacteria</taxon>
        <taxon>Pseudomonadati</taxon>
        <taxon>Pseudomonadota</taxon>
        <taxon>Gammaproteobacteria</taxon>
        <taxon>Enterobacterales</taxon>
        <taxon>Enterobacteriaceae</taxon>
        <taxon>Salmonella</taxon>
    </lineage>
</organism>
<dbReference type="Proteomes" id="UP000254741">
    <property type="component" value="Unassembled WGS sequence"/>
</dbReference>
<accession>A0A379T4C6</accession>